<evidence type="ECO:0000256" key="3">
    <source>
        <dbReference type="ARBA" id="ARBA00023125"/>
    </source>
</evidence>
<feature type="region of interest" description="Disordered" evidence="6">
    <location>
        <begin position="55"/>
        <end position="132"/>
    </location>
</feature>
<keyword evidence="4" id="KW-0804">Transcription</keyword>
<dbReference type="InterPro" id="IPR001471">
    <property type="entry name" value="AP2/ERF_dom"/>
</dbReference>
<dbReference type="Gramene" id="NC4G0237010.1">
    <property type="protein sequence ID" value="NC4G0237010.1:cds"/>
    <property type="gene ID" value="NC4G0237010"/>
</dbReference>
<dbReference type="FunFam" id="3.30.730.10:FF:000001">
    <property type="entry name" value="Ethylene-responsive transcription factor 2"/>
    <property type="match status" value="1"/>
</dbReference>
<keyword evidence="5" id="KW-0539">Nucleus</keyword>
<dbReference type="GO" id="GO:0003677">
    <property type="term" value="F:DNA binding"/>
    <property type="evidence" value="ECO:0007669"/>
    <property type="project" value="UniProtKB-KW"/>
</dbReference>
<name>A0A5K1CZC1_9MAGN</name>
<dbReference type="GO" id="GO:0003700">
    <property type="term" value="F:DNA-binding transcription factor activity"/>
    <property type="evidence" value="ECO:0007669"/>
    <property type="project" value="InterPro"/>
</dbReference>
<keyword evidence="2" id="KW-0805">Transcription regulation</keyword>
<dbReference type="PROSITE" id="PS51032">
    <property type="entry name" value="AP2_ERF"/>
    <property type="match status" value="1"/>
</dbReference>
<feature type="domain" description="AP2/ERF" evidence="7">
    <location>
        <begin position="197"/>
        <end position="255"/>
    </location>
</feature>
<dbReference type="OrthoDB" id="1920638at2759"/>
<evidence type="ECO:0000256" key="5">
    <source>
        <dbReference type="ARBA" id="ARBA00023242"/>
    </source>
</evidence>
<dbReference type="GO" id="GO:0005634">
    <property type="term" value="C:nucleus"/>
    <property type="evidence" value="ECO:0007669"/>
    <property type="project" value="UniProtKB-SubCell"/>
</dbReference>
<keyword evidence="3" id="KW-0238">DNA-binding</keyword>
<reference evidence="8" key="1">
    <citation type="submission" date="2019-09" db="EMBL/GenBank/DDBJ databases">
        <authorList>
            <person name="Zhang L."/>
        </authorList>
    </citation>
    <scope>NUCLEOTIDE SEQUENCE</scope>
</reference>
<evidence type="ECO:0000313" key="8">
    <source>
        <dbReference type="EMBL" id="VVW32490.1"/>
    </source>
</evidence>
<dbReference type="EMBL" id="LR721782">
    <property type="protein sequence ID" value="VVW32490.1"/>
    <property type="molecule type" value="Genomic_DNA"/>
</dbReference>
<gene>
    <name evidence="8" type="ORF">NYM_LOCUS18269</name>
</gene>
<feature type="compositionally biased region" description="Basic and acidic residues" evidence="6">
    <location>
        <begin position="100"/>
        <end position="112"/>
    </location>
</feature>
<evidence type="ECO:0000256" key="2">
    <source>
        <dbReference type="ARBA" id="ARBA00023015"/>
    </source>
</evidence>
<dbReference type="InterPro" id="IPR044808">
    <property type="entry name" value="ERF_plant"/>
</dbReference>
<dbReference type="PANTHER" id="PTHR31190">
    <property type="entry name" value="DNA-BINDING DOMAIN"/>
    <property type="match status" value="1"/>
</dbReference>
<evidence type="ECO:0000256" key="1">
    <source>
        <dbReference type="ARBA" id="ARBA00004123"/>
    </source>
</evidence>
<feature type="compositionally biased region" description="Acidic residues" evidence="6">
    <location>
        <begin position="67"/>
        <end position="77"/>
    </location>
</feature>
<dbReference type="AlphaFoldDB" id="A0A5K1CZC1"/>
<dbReference type="Gene3D" id="3.30.730.10">
    <property type="entry name" value="AP2/ERF domain"/>
    <property type="match status" value="1"/>
</dbReference>
<dbReference type="GO" id="GO:0009873">
    <property type="term" value="P:ethylene-activated signaling pathway"/>
    <property type="evidence" value="ECO:0007669"/>
    <property type="project" value="InterPro"/>
</dbReference>
<organism evidence="8">
    <name type="scientific">Nymphaea colorata</name>
    <name type="common">pocket water lily</name>
    <dbReference type="NCBI Taxonomy" id="210225"/>
    <lineage>
        <taxon>Eukaryota</taxon>
        <taxon>Viridiplantae</taxon>
        <taxon>Streptophyta</taxon>
        <taxon>Embryophyta</taxon>
        <taxon>Tracheophyta</taxon>
        <taxon>Spermatophyta</taxon>
        <taxon>Magnoliopsida</taxon>
        <taxon>Nymphaeales</taxon>
        <taxon>Nymphaeaceae</taxon>
        <taxon>Nymphaea</taxon>
    </lineage>
</organism>
<evidence type="ECO:0000256" key="6">
    <source>
        <dbReference type="SAM" id="MobiDB-lite"/>
    </source>
</evidence>
<dbReference type="PANTHER" id="PTHR31190:SF173">
    <property type="entry name" value="PATHOGENESIS-RELATED GENES TRANSCRIPTIONAL ACTIVATOR PTI5"/>
    <property type="match status" value="1"/>
</dbReference>
<protein>
    <recommendedName>
        <fullName evidence="7">AP2/ERF domain-containing protein</fullName>
    </recommendedName>
</protein>
<dbReference type="InterPro" id="IPR016177">
    <property type="entry name" value="DNA-bd_dom_sf"/>
</dbReference>
<dbReference type="SUPFAM" id="SSF54171">
    <property type="entry name" value="DNA-binding domain"/>
    <property type="match status" value="1"/>
</dbReference>
<accession>A0A5K1CZC1</accession>
<sequence length="275" mass="30156">MDADLEEIRCHLLADSYYANVFLACSPSQSSLTECSNSPEAELIVPGPALKRQRVEDSESCSRSGVYEEEEEEDDEGERFVQSALRLDSPEIGEDQGEEENMKRRVQAECRGRNPPTLQSDSNARGSSWGRVPRPTCISGQWHSITLKGNLSQQEMAFFGATNCQVCHQVASAKPNRPKGEVKGSVQLQGRKKGGKHYRGVRERPWGKFAAEIRDSARQGARVWLGTFNTAEEAALAYDRAAYKMRGSRALLNFALSVVAPEVEAAQPTGGGSGC</sequence>
<dbReference type="CDD" id="cd00018">
    <property type="entry name" value="AP2"/>
    <property type="match status" value="1"/>
</dbReference>
<feature type="region of interest" description="Disordered" evidence="6">
    <location>
        <begin position="175"/>
        <end position="199"/>
    </location>
</feature>
<dbReference type="SMART" id="SM00380">
    <property type="entry name" value="AP2"/>
    <property type="match status" value="1"/>
</dbReference>
<dbReference type="Pfam" id="PF00847">
    <property type="entry name" value="AP2"/>
    <property type="match status" value="1"/>
</dbReference>
<evidence type="ECO:0000256" key="4">
    <source>
        <dbReference type="ARBA" id="ARBA00023163"/>
    </source>
</evidence>
<feature type="compositionally biased region" description="Basic residues" evidence="6">
    <location>
        <begin position="190"/>
        <end position="199"/>
    </location>
</feature>
<proteinExistence type="predicted"/>
<comment type="subcellular location">
    <subcellularLocation>
        <location evidence="1">Nucleus</location>
    </subcellularLocation>
</comment>
<dbReference type="PRINTS" id="PR00367">
    <property type="entry name" value="ETHRSPELEMNT"/>
</dbReference>
<feature type="compositionally biased region" description="Polar residues" evidence="6">
    <location>
        <begin position="116"/>
        <end position="126"/>
    </location>
</feature>
<dbReference type="InterPro" id="IPR036955">
    <property type="entry name" value="AP2/ERF_dom_sf"/>
</dbReference>
<evidence type="ECO:0000259" key="7">
    <source>
        <dbReference type="PROSITE" id="PS51032"/>
    </source>
</evidence>